<protein>
    <submittedName>
        <fullName evidence="1">ATP-dependent DNA helicase PIF1</fullName>
    </submittedName>
</protein>
<accession>A0A2I0X928</accession>
<keyword evidence="1" id="KW-0547">Nucleotide-binding</keyword>
<dbReference type="EMBL" id="KZ502052">
    <property type="protein sequence ID" value="PKU84415.1"/>
    <property type="molecule type" value="Genomic_DNA"/>
</dbReference>
<name>A0A2I0X928_9ASPA</name>
<gene>
    <name evidence="1" type="ORF">MA16_Dca002928</name>
</gene>
<keyword evidence="1" id="KW-0378">Hydrolase</keyword>
<evidence type="ECO:0000313" key="1">
    <source>
        <dbReference type="EMBL" id="PKU84415.1"/>
    </source>
</evidence>
<reference evidence="1 2" key="2">
    <citation type="journal article" date="2017" name="Nature">
        <title>The Apostasia genome and the evolution of orchids.</title>
        <authorList>
            <person name="Zhang G.Q."/>
            <person name="Liu K.W."/>
            <person name="Li Z."/>
            <person name="Lohaus R."/>
            <person name="Hsiao Y.Y."/>
            <person name="Niu S.C."/>
            <person name="Wang J.Y."/>
            <person name="Lin Y.C."/>
            <person name="Xu Q."/>
            <person name="Chen L.J."/>
            <person name="Yoshida K."/>
            <person name="Fujiwara S."/>
            <person name="Wang Z.W."/>
            <person name="Zhang Y.Q."/>
            <person name="Mitsuda N."/>
            <person name="Wang M."/>
            <person name="Liu G.H."/>
            <person name="Pecoraro L."/>
            <person name="Huang H.X."/>
            <person name="Xiao X.J."/>
            <person name="Lin M."/>
            <person name="Wu X.Y."/>
            <person name="Wu W.L."/>
            <person name="Chen Y.Y."/>
            <person name="Chang S.B."/>
            <person name="Sakamoto S."/>
            <person name="Ohme-Takagi M."/>
            <person name="Yagi M."/>
            <person name="Zeng S.J."/>
            <person name="Shen C.Y."/>
            <person name="Yeh C.M."/>
            <person name="Luo Y.B."/>
            <person name="Tsai W.C."/>
            <person name="Van de Peer Y."/>
            <person name="Liu Z.J."/>
        </authorList>
    </citation>
    <scope>NUCLEOTIDE SEQUENCE [LARGE SCALE GENOMIC DNA]</scope>
    <source>
        <tissue evidence="1">The whole plant</tissue>
    </source>
</reference>
<dbReference type="STRING" id="906689.A0A2I0X928"/>
<dbReference type="AlphaFoldDB" id="A0A2I0X928"/>
<proteinExistence type="predicted"/>
<keyword evidence="1" id="KW-0347">Helicase</keyword>
<keyword evidence="2" id="KW-1185">Reference proteome</keyword>
<sequence>MTINKSEDQTILNVGIYLAHNVFSHGQLYVSLSRGISMSQIKLLIIPNKYAATQGSYIKNIVYKEIF</sequence>
<organism evidence="1 2">
    <name type="scientific">Dendrobium catenatum</name>
    <dbReference type="NCBI Taxonomy" id="906689"/>
    <lineage>
        <taxon>Eukaryota</taxon>
        <taxon>Viridiplantae</taxon>
        <taxon>Streptophyta</taxon>
        <taxon>Embryophyta</taxon>
        <taxon>Tracheophyta</taxon>
        <taxon>Spermatophyta</taxon>
        <taxon>Magnoliopsida</taxon>
        <taxon>Liliopsida</taxon>
        <taxon>Asparagales</taxon>
        <taxon>Orchidaceae</taxon>
        <taxon>Epidendroideae</taxon>
        <taxon>Malaxideae</taxon>
        <taxon>Dendrobiinae</taxon>
        <taxon>Dendrobium</taxon>
    </lineage>
</organism>
<dbReference type="GO" id="GO:0004386">
    <property type="term" value="F:helicase activity"/>
    <property type="evidence" value="ECO:0007669"/>
    <property type="project" value="UniProtKB-KW"/>
</dbReference>
<dbReference type="Proteomes" id="UP000233837">
    <property type="component" value="Unassembled WGS sequence"/>
</dbReference>
<evidence type="ECO:0000313" key="2">
    <source>
        <dbReference type="Proteomes" id="UP000233837"/>
    </source>
</evidence>
<keyword evidence="1" id="KW-0067">ATP-binding</keyword>
<reference evidence="1 2" key="1">
    <citation type="journal article" date="2016" name="Sci. Rep.">
        <title>The Dendrobium catenatum Lindl. genome sequence provides insights into polysaccharide synthase, floral development and adaptive evolution.</title>
        <authorList>
            <person name="Zhang G.Q."/>
            <person name="Xu Q."/>
            <person name="Bian C."/>
            <person name="Tsai W.C."/>
            <person name="Yeh C.M."/>
            <person name="Liu K.W."/>
            <person name="Yoshida K."/>
            <person name="Zhang L.S."/>
            <person name="Chang S.B."/>
            <person name="Chen F."/>
            <person name="Shi Y."/>
            <person name="Su Y.Y."/>
            <person name="Zhang Y.Q."/>
            <person name="Chen L.J."/>
            <person name="Yin Y."/>
            <person name="Lin M."/>
            <person name="Huang H."/>
            <person name="Deng H."/>
            <person name="Wang Z.W."/>
            <person name="Zhu S.L."/>
            <person name="Zhao X."/>
            <person name="Deng C."/>
            <person name="Niu S.C."/>
            <person name="Huang J."/>
            <person name="Wang M."/>
            <person name="Liu G.H."/>
            <person name="Yang H.J."/>
            <person name="Xiao X.J."/>
            <person name="Hsiao Y.Y."/>
            <person name="Wu W.L."/>
            <person name="Chen Y.Y."/>
            <person name="Mitsuda N."/>
            <person name="Ohme-Takagi M."/>
            <person name="Luo Y.B."/>
            <person name="Van de Peer Y."/>
            <person name="Liu Z.J."/>
        </authorList>
    </citation>
    <scope>NUCLEOTIDE SEQUENCE [LARGE SCALE GENOMIC DNA]</scope>
    <source>
        <tissue evidence="1">The whole plant</tissue>
    </source>
</reference>